<keyword evidence="5" id="KW-1185">Reference proteome</keyword>
<feature type="transmembrane region" description="Helical" evidence="2">
    <location>
        <begin position="25"/>
        <end position="45"/>
    </location>
</feature>
<dbReference type="CDD" id="cd04506">
    <property type="entry name" value="SGNH_hydrolase_YpmR_like"/>
    <property type="match status" value="1"/>
</dbReference>
<sequence>MFYTKKRYTNTNDRNIGGLYMKNKIIWGILLTSLSLGIIGLFYFGNEVPTETKVTHFKEQLQETEQEKTDEDIKEDKQTNQKEEDDRSTVLNEKLEDVMQHAKQIIARKTAHIVAIGDSLTEGVGDETEQGGYVGVFKEKIREDKLLAQIENLGKRGNRTSQLIERLDEPDIQNKLEQADIILITIGANDVMYVLKQNITNITHKPFEEEKPKYKERLESIFHTIRNINNEAEIYLIGFYNPFAGYFPDIEELEVISEEWNKVGESVTKQFPKTYFVPTADLFKGQSKEVLADDHFHPNQLGYQYIAERILKYLNNNP</sequence>
<dbReference type="PANTHER" id="PTHR30383:SF27">
    <property type="entry name" value="SPORE GERMINATION LIPASE LIPC"/>
    <property type="match status" value="1"/>
</dbReference>
<evidence type="ECO:0000256" key="2">
    <source>
        <dbReference type="SAM" id="Phobius"/>
    </source>
</evidence>
<proteinExistence type="predicted"/>
<evidence type="ECO:0000313" key="5">
    <source>
        <dbReference type="Proteomes" id="UP000321574"/>
    </source>
</evidence>
<feature type="compositionally biased region" description="Basic and acidic residues" evidence="1">
    <location>
        <begin position="74"/>
        <end position="89"/>
    </location>
</feature>
<dbReference type="Proteomes" id="UP000321574">
    <property type="component" value="Unassembled WGS sequence"/>
</dbReference>
<organism evidence="4 5">
    <name type="scientific">Cerasibacillus terrae</name>
    <dbReference type="NCBI Taxonomy" id="2498845"/>
    <lineage>
        <taxon>Bacteria</taxon>
        <taxon>Bacillati</taxon>
        <taxon>Bacillota</taxon>
        <taxon>Bacilli</taxon>
        <taxon>Bacillales</taxon>
        <taxon>Bacillaceae</taxon>
        <taxon>Cerasibacillus</taxon>
    </lineage>
</organism>
<dbReference type="SUPFAM" id="SSF52266">
    <property type="entry name" value="SGNH hydrolase"/>
    <property type="match status" value="1"/>
</dbReference>
<dbReference type="Pfam" id="PF13472">
    <property type="entry name" value="Lipase_GDSL_2"/>
    <property type="match status" value="1"/>
</dbReference>
<dbReference type="Gene3D" id="3.40.50.1110">
    <property type="entry name" value="SGNH hydrolase"/>
    <property type="match status" value="1"/>
</dbReference>
<dbReference type="OrthoDB" id="252349at2"/>
<keyword evidence="2" id="KW-0812">Transmembrane</keyword>
<gene>
    <name evidence="4" type="ORF">FHP05_04080</name>
</gene>
<protein>
    <recommendedName>
        <fullName evidence="3">SGNH hydrolase-type esterase domain-containing protein</fullName>
    </recommendedName>
</protein>
<evidence type="ECO:0000256" key="1">
    <source>
        <dbReference type="SAM" id="MobiDB-lite"/>
    </source>
</evidence>
<dbReference type="PANTHER" id="PTHR30383">
    <property type="entry name" value="THIOESTERASE 1/PROTEASE 1/LYSOPHOSPHOLIPASE L1"/>
    <property type="match status" value="1"/>
</dbReference>
<comment type="caution">
    <text evidence="4">The sequence shown here is derived from an EMBL/GenBank/DDBJ whole genome shotgun (WGS) entry which is preliminary data.</text>
</comment>
<dbReference type="GO" id="GO:0004622">
    <property type="term" value="F:phosphatidylcholine lysophospholipase activity"/>
    <property type="evidence" value="ECO:0007669"/>
    <property type="project" value="TreeGrafter"/>
</dbReference>
<evidence type="ECO:0000313" key="4">
    <source>
        <dbReference type="EMBL" id="TXL66571.1"/>
    </source>
</evidence>
<keyword evidence="2" id="KW-0472">Membrane</keyword>
<reference evidence="4 5" key="1">
    <citation type="submission" date="2019-06" db="EMBL/GenBank/DDBJ databases">
        <title>Cerasibacillus sp. nov., isolated from maize field.</title>
        <authorList>
            <person name="Lin S.-Y."/>
            <person name="Tsai C.-F."/>
            <person name="Young C.-C."/>
        </authorList>
    </citation>
    <scope>NUCLEOTIDE SEQUENCE [LARGE SCALE GENOMIC DNA]</scope>
    <source>
        <strain evidence="4 5">CC-CFT480</strain>
    </source>
</reference>
<dbReference type="InterPro" id="IPR051532">
    <property type="entry name" value="Ester_Hydrolysis_Enzymes"/>
</dbReference>
<name>A0A5C8NZL3_9BACI</name>
<evidence type="ECO:0000259" key="3">
    <source>
        <dbReference type="Pfam" id="PF13472"/>
    </source>
</evidence>
<accession>A0A5C8NZL3</accession>
<dbReference type="InterPro" id="IPR036514">
    <property type="entry name" value="SGNH_hydro_sf"/>
</dbReference>
<dbReference type="AlphaFoldDB" id="A0A5C8NZL3"/>
<dbReference type="EMBL" id="VDUW01000002">
    <property type="protein sequence ID" value="TXL66571.1"/>
    <property type="molecule type" value="Genomic_DNA"/>
</dbReference>
<feature type="region of interest" description="Disordered" evidence="1">
    <location>
        <begin position="62"/>
        <end position="89"/>
    </location>
</feature>
<feature type="domain" description="SGNH hydrolase-type esterase" evidence="3">
    <location>
        <begin position="115"/>
        <end position="304"/>
    </location>
</feature>
<dbReference type="InterPro" id="IPR013830">
    <property type="entry name" value="SGNH_hydro"/>
</dbReference>
<keyword evidence="2" id="KW-1133">Transmembrane helix</keyword>